<keyword evidence="3" id="KW-1185">Reference proteome</keyword>
<organism evidence="2 3">
    <name type="scientific">Desulfurobacterium atlanticum</name>
    <dbReference type="NCBI Taxonomy" id="240169"/>
    <lineage>
        <taxon>Bacteria</taxon>
        <taxon>Pseudomonadati</taxon>
        <taxon>Aquificota</taxon>
        <taxon>Aquificia</taxon>
        <taxon>Desulfurobacteriales</taxon>
        <taxon>Desulfurobacteriaceae</taxon>
        <taxon>Desulfurobacterium</taxon>
    </lineage>
</organism>
<dbReference type="AlphaFoldDB" id="A0A239A996"/>
<keyword evidence="1" id="KW-0472">Membrane</keyword>
<protein>
    <submittedName>
        <fullName evidence="2">Uncharacterized protein</fullName>
    </submittedName>
</protein>
<evidence type="ECO:0000313" key="2">
    <source>
        <dbReference type="EMBL" id="SNR91668.1"/>
    </source>
</evidence>
<evidence type="ECO:0000256" key="1">
    <source>
        <dbReference type="SAM" id="Phobius"/>
    </source>
</evidence>
<feature type="transmembrane region" description="Helical" evidence="1">
    <location>
        <begin position="20"/>
        <end position="46"/>
    </location>
</feature>
<keyword evidence="1" id="KW-0812">Transmembrane</keyword>
<sequence>MAKEMTSKEFERYAWKKAWIVLAATFIILFGPWIMVWVVKFIHWYAQSFFMWL</sequence>
<gene>
    <name evidence="2" type="ORF">SAMN06265340_11622</name>
</gene>
<name>A0A239A996_9BACT</name>
<accession>A0A239A996</accession>
<dbReference type="EMBL" id="FZOB01000016">
    <property type="protein sequence ID" value="SNR91668.1"/>
    <property type="molecule type" value="Genomic_DNA"/>
</dbReference>
<dbReference type="RefSeq" id="WP_180706469.1">
    <property type="nucleotide sequence ID" value="NZ_FZOB01000016.1"/>
</dbReference>
<dbReference type="Proteomes" id="UP000198405">
    <property type="component" value="Unassembled WGS sequence"/>
</dbReference>
<evidence type="ECO:0000313" key="3">
    <source>
        <dbReference type="Proteomes" id="UP000198405"/>
    </source>
</evidence>
<keyword evidence="1" id="KW-1133">Transmembrane helix</keyword>
<proteinExistence type="predicted"/>
<reference evidence="3" key="1">
    <citation type="submission" date="2017-06" db="EMBL/GenBank/DDBJ databases">
        <authorList>
            <person name="Varghese N."/>
            <person name="Submissions S."/>
        </authorList>
    </citation>
    <scope>NUCLEOTIDE SEQUENCE [LARGE SCALE GENOMIC DNA]</scope>
    <source>
        <strain evidence="3">DSM 15668</strain>
    </source>
</reference>